<accession>A0A9K3IG21</accession>
<keyword evidence="2" id="KW-1185">Reference proteome</keyword>
<organism evidence="1 2">
    <name type="scientific">Helianthus annuus</name>
    <name type="common">Common sunflower</name>
    <dbReference type="NCBI Taxonomy" id="4232"/>
    <lineage>
        <taxon>Eukaryota</taxon>
        <taxon>Viridiplantae</taxon>
        <taxon>Streptophyta</taxon>
        <taxon>Embryophyta</taxon>
        <taxon>Tracheophyta</taxon>
        <taxon>Spermatophyta</taxon>
        <taxon>Magnoliopsida</taxon>
        <taxon>eudicotyledons</taxon>
        <taxon>Gunneridae</taxon>
        <taxon>Pentapetalae</taxon>
        <taxon>asterids</taxon>
        <taxon>campanulids</taxon>
        <taxon>Asterales</taxon>
        <taxon>Asteraceae</taxon>
        <taxon>Asteroideae</taxon>
        <taxon>Heliantheae alliance</taxon>
        <taxon>Heliantheae</taxon>
        <taxon>Helianthus</taxon>
    </lineage>
</organism>
<gene>
    <name evidence="1" type="ORF">HanXRQr2_Chr08g0350031</name>
</gene>
<evidence type="ECO:0000313" key="2">
    <source>
        <dbReference type="Proteomes" id="UP000215914"/>
    </source>
</evidence>
<evidence type="ECO:0000313" key="1">
    <source>
        <dbReference type="EMBL" id="KAF5796316.1"/>
    </source>
</evidence>
<sequence length="56" mass="6818">MIQTSKNPFHLFNSLSVIFDHRDSQRFLLFIFNSFGSSRFARRFIRVHFFGFVMRN</sequence>
<dbReference type="EMBL" id="MNCJ02000323">
    <property type="protein sequence ID" value="KAF5796316.1"/>
    <property type="molecule type" value="Genomic_DNA"/>
</dbReference>
<comment type="caution">
    <text evidence="1">The sequence shown here is derived from an EMBL/GenBank/DDBJ whole genome shotgun (WGS) entry which is preliminary data.</text>
</comment>
<dbReference type="Gramene" id="mRNA:HanXRQr2_Chr08g0350031">
    <property type="protein sequence ID" value="CDS:HanXRQr2_Chr08g0350031.1"/>
    <property type="gene ID" value="HanXRQr2_Chr08g0350031"/>
</dbReference>
<reference evidence="1" key="1">
    <citation type="journal article" date="2017" name="Nature">
        <title>The sunflower genome provides insights into oil metabolism, flowering and Asterid evolution.</title>
        <authorList>
            <person name="Badouin H."/>
            <person name="Gouzy J."/>
            <person name="Grassa C.J."/>
            <person name="Murat F."/>
            <person name="Staton S.E."/>
            <person name="Cottret L."/>
            <person name="Lelandais-Briere C."/>
            <person name="Owens G.L."/>
            <person name="Carrere S."/>
            <person name="Mayjonade B."/>
            <person name="Legrand L."/>
            <person name="Gill N."/>
            <person name="Kane N.C."/>
            <person name="Bowers J.E."/>
            <person name="Hubner S."/>
            <person name="Bellec A."/>
            <person name="Berard A."/>
            <person name="Berges H."/>
            <person name="Blanchet N."/>
            <person name="Boniface M.C."/>
            <person name="Brunel D."/>
            <person name="Catrice O."/>
            <person name="Chaidir N."/>
            <person name="Claudel C."/>
            <person name="Donnadieu C."/>
            <person name="Faraut T."/>
            <person name="Fievet G."/>
            <person name="Helmstetter N."/>
            <person name="King M."/>
            <person name="Knapp S.J."/>
            <person name="Lai Z."/>
            <person name="Le Paslier M.C."/>
            <person name="Lippi Y."/>
            <person name="Lorenzon L."/>
            <person name="Mandel J.R."/>
            <person name="Marage G."/>
            <person name="Marchand G."/>
            <person name="Marquand E."/>
            <person name="Bret-Mestries E."/>
            <person name="Morien E."/>
            <person name="Nambeesan S."/>
            <person name="Nguyen T."/>
            <person name="Pegot-Espagnet P."/>
            <person name="Pouilly N."/>
            <person name="Raftis F."/>
            <person name="Sallet E."/>
            <person name="Schiex T."/>
            <person name="Thomas J."/>
            <person name="Vandecasteele C."/>
            <person name="Vares D."/>
            <person name="Vear F."/>
            <person name="Vautrin S."/>
            <person name="Crespi M."/>
            <person name="Mangin B."/>
            <person name="Burke J.M."/>
            <person name="Salse J."/>
            <person name="Munos S."/>
            <person name="Vincourt P."/>
            <person name="Rieseberg L.H."/>
            <person name="Langlade N.B."/>
        </authorList>
    </citation>
    <scope>NUCLEOTIDE SEQUENCE</scope>
    <source>
        <tissue evidence="1">Leaves</tissue>
    </source>
</reference>
<name>A0A9K3IG21_HELAN</name>
<proteinExistence type="predicted"/>
<dbReference type="AlphaFoldDB" id="A0A9K3IG21"/>
<protein>
    <submittedName>
        <fullName evidence="1">Uncharacterized protein</fullName>
    </submittedName>
</protein>
<reference evidence="1" key="2">
    <citation type="submission" date="2020-06" db="EMBL/GenBank/DDBJ databases">
        <title>Helianthus annuus Genome sequencing and assembly Release 2.</title>
        <authorList>
            <person name="Gouzy J."/>
            <person name="Langlade N."/>
            <person name="Munos S."/>
        </authorList>
    </citation>
    <scope>NUCLEOTIDE SEQUENCE</scope>
    <source>
        <tissue evidence="1">Leaves</tissue>
    </source>
</reference>
<dbReference type="Proteomes" id="UP000215914">
    <property type="component" value="Unassembled WGS sequence"/>
</dbReference>